<dbReference type="EMBL" id="WBOF01000010">
    <property type="protein sequence ID" value="MQS18027.1"/>
    <property type="molecule type" value="Genomic_DNA"/>
</dbReference>
<reference evidence="2 3" key="1">
    <citation type="submission" date="2019-09" db="EMBL/GenBank/DDBJ databases">
        <title>Genome Sequences of Streptomyces kaniharaensis ATCC 21070.</title>
        <authorList>
            <person name="Zhu W."/>
            <person name="De Crecy-Lagard V."/>
            <person name="Richards N.G."/>
        </authorList>
    </citation>
    <scope>NUCLEOTIDE SEQUENCE [LARGE SCALE GENOMIC DNA]</scope>
    <source>
        <strain evidence="2 3">SF-557</strain>
    </source>
</reference>
<dbReference type="SMART" id="SM00332">
    <property type="entry name" value="PP2Cc"/>
    <property type="match status" value="1"/>
</dbReference>
<organism evidence="2 3">
    <name type="scientific">Streptomyces kaniharaensis</name>
    <dbReference type="NCBI Taxonomy" id="212423"/>
    <lineage>
        <taxon>Bacteria</taxon>
        <taxon>Bacillati</taxon>
        <taxon>Actinomycetota</taxon>
        <taxon>Actinomycetes</taxon>
        <taxon>Kitasatosporales</taxon>
        <taxon>Streptomycetaceae</taxon>
        <taxon>Streptomyces</taxon>
    </lineage>
</organism>
<keyword evidence="3" id="KW-1185">Reference proteome</keyword>
<comment type="caution">
    <text evidence="2">The sequence shown here is derived from an EMBL/GenBank/DDBJ whole genome shotgun (WGS) entry which is preliminary data.</text>
</comment>
<evidence type="ECO:0000313" key="3">
    <source>
        <dbReference type="Proteomes" id="UP000450000"/>
    </source>
</evidence>
<dbReference type="InterPro" id="IPR036457">
    <property type="entry name" value="PPM-type-like_dom_sf"/>
</dbReference>
<dbReference type="AlphaFoldDB" id="A0A6N7L511"/>
<sequence length="260" mass="26549">MTTVTQPSTVLSAVATAVGSTGVTGDGAYVHTLRDGSVGACLVDGIGHSEQITARAALLAEVGARLAGTKGPLHGLLTAAELIADPGPDDNPEEDAVAVAAVAHPDRAGIALAWTGDCAAWSYDPATDTVERLTTDHTMGEFLRTVHPGGPPARARHHDDWVRVSLARSSIATVRETETTAPLVVLASDGITKTLGERRLATLLSSHGSTNGSPQRIADSLLQAAMLCAADLGGERDDATVIVLNLSSPAAECAPPETAS</sequence>
<dbReference type="InterPro" id="IPR001932">
    <property type="entry name" value="PPM-type_phosphatase-like_dom"/>
</dbReference>
<feature type="domain" description="PPM-type phosphatase" evidence="1">
    <location>
        <begin position="7"/>
        <end position="244"/>
    </location>
</feature>
<proteinExistence type="predicted"/>
<dbReference type="RefSeq" id="WP_153472084.1">
    <property type="nucleotide sequence ID" value="NZ_WBOF01000010.1"/>
</dbReference>
<dbReference type="SUPFAM" id="SSF81606">
    <property type="entry name" value="PP2C-like"/>
    <property type="match status" value="1"/>
</dbReference>
<accession>A0A6N7L511</accession>
<protein>
    <recommendedName>
        <fullName evidence="1">PPM-type phosphatase domain-containing protein</fullName>
    </recommendedName>
</protein>
<name>A0A6N7L511_9ACTN</name>
<dbReference type="Proteomes" id="UP000450000">
    <property type="component" value="Unassembled WGS sequence"/>
</dbReference>
<dbReference type="Gene3D" id="3.60.40.10">
    <property type="entry name" value="PPM-type phosphatase domain"/>
    <property type="match status" value="1"/>
</dbReference>
<dbReference type="OrthoDB" id="9801841at2"/>
<evidence type="ECO:0000313" key="2">
    <source>
        <dbReference type="EMBL" id="MQS18027.1"/>
    </source>
</evidence>
<gene>
    <name evidence="2" type="ORF">F7Q99_39030</name>
</gene>
<evidence type="ECO:0000259" key="1">
    <source>
        <dbReference type="SMART" id="SM00332"/>
    </source>
</evidence>